<organism evidence="1 2">
    <name type="scientific">Chitinophaga silvisoli</name>
    <dbReference type="NCBI Taxonomy" id="2291814"/>
    <lineage>
        <taxon>Bacteria</taxon>
        <taxon>Pseudomonadati</taxon>
        <taxon>Bacteroidota</taxon>
        <taxon>Chitinophagia</taxon>
        <taxon>Chitinophagales</taxon>
        <taxon>Chitinophagaceae</taxon>
        <taxon>Chitinophaga</taxon>
    </lineage>
</organism>
<gene>
    <name evidence="1" type="ORF">DXN04_06290</name>
</gene>
<evidence type="ECO:0000313" key="1">
    <source>
        <dbReference type="EMBL" id="RFM35007.1"/>
    </source>
</evidence>
<dbReference type="RefSeq" id="WP_116852491.1">
    <property type="nucleotide sequence ID" value="NZ_QTJV01000002.1"/>
</dbReference>
<sequence length="351" mass="40459">MLEPSLYGIHKTNRKGNDLWGKNQFNSTFPASLACYMRDKDIKAVYLKVNEQLQVVAEEISIDDLFNTTAPNEEITFSFESKYQPYQKFAFDDIKGIDLVIKHGEEWCRPLEVKLTVVPDQTTYNEIEANWGAELVIRPASTSYCALGIAESCENDLREIRDIFEPVCYGIQHWDSKLEISSIQGNLITVLDIFQRRFCQKQKPFLMQPIWKTKGKSPLLADNAFDIFVWSDFALCRTFIDRSTSPQTEVNRFMRSSARLAKVLYDLSSTGKAHLEKIYSALTYGLQSDKEFALSGKITRHYMNSPRRVHPILPPKILTELILNGGEKKLSPERRFDQTIYYSTESLFNEL</sequence>
<dbReference type="Pfam" id="PF09519">
    <property type="entry name" value="RE_HindVP"/>
    <property type="match status" value="1"/>
</dbReference>
<dbReference type="InterPro" id="IPR019044">
    <property type="entry name" value="Restrct_endonuc_II_HindVP"/>
</dbReference>
<keyword evidence="1" id="KW-0255">Endonuclease</keyword>
<dbReference type="GO" id="GO:0003677">
    <property type="term" value="F:DNA binding"/>
    <property type="evidence" value="ECO:0007669"/>
    <property type="project" value="InterPro"/>
</dbReference>
<keyword evidence="2" id="KW-1185">Reference proteome</keyword>
<dbReference type="GO" id="GO:0009036">
    <property type="term" value="F:type II site-specific deoxyribonuclease activity"/>
    <property type="evidence" value="ECO:0007669"/>
    <property type="project" value="InterPro"/>
</dbReference>
<reference evidence="1 2" key="1">
    <citation type="submission" date="2018-08" db="EMBL/GenBank/DDBJ databases">
        <title>Chitinophaga sp. K20C18050901, a novel bacterium isolated from forest soil.</title>
        <authorList>
            <person name="Wang C."/>
        </authorList>
    </citation>
    <scope>NUCLEOTIDE SEQUENCE [LARGE SCALE GENOMIC DNA]</scope>
    <source>
        <strain evidence="1 2">K20C18050901</strain>
    </source>
</reference>
<accession>A0A3E1P4C0</accession>
<dbReference type="EMBL" id="QTJV01000002">
    <property type="protein sequence ID" value="RFM35007.1"/>
    <property type="molecule type" value="Genomic_DNA"/>
</dbReference>
<proteinExistence type="predicted"/>
<comment type="caution">
    <text evidence="1">The sequence shown here is derived from an EMBL/GenBank/DDBJ whole genome shotgun (WGS) entry which is preliminary data.</text>
</comment>
<protein>
    <submittedName>
        <fullName evidence="1">HindVP family restriction endonuclease</fullName>
    </submittedName>
</protein>
<keyword evidence="1" id="KW-0378">Hydrolase</keyword>
<dbReference type="AlphaFoldDB" id="A0A3E1P4C0"/>
<keyword evidence="1" id="KW-0540">Nuclease</keyword>
<evidence type="ECO:0000313" key="2">
    <source>
        <dbReference type="Proteomes" id="UP000261174"/>
    </source>
</evidence>
<dbReference type="OrthoDB" id="1100091at2"/>
<dbReference type="Proteomes" id="UP000261174">
    <property type="component" value="Unassembled WGS sequence"/>
</dbReference>
<dbReference type="GO" id="GO:0009307">
    <property type="term" value="P:DNA restriction-modification system"/>
    <property type="evidence" value="ECO:0007669"/>
    <property type="project" value="InterPro"/>
</dbReference>
<name>A0A3E1P4C0_9BACT</name>